<dbReference type="SUPFAM" id="SSF56935">
    <property type="entry name" value="Porins"/>
    <property type="match status" value="1"/>
</dbReference>
<dbReference type="Proteomes" id="UP000317078">
    <property type="component" value="Unassembled WGS sequence"/>
</dbReference>
<dbReference type="InterPro" id="IPR010870">
    <property type="entry name" value="Porin_O/P"/>
</dbReference>
<dbReference type="EMBL" id="RCZP01000002">
    <property type="protein sequence ID" value="TPG60345.1"/>
    <property type="molecule type" value="Genomic_DNA"/>
</dbReference>
<dbReference type="Pfam" id="PF07396">
    <property type="entry name" value="Porin_O_P"/>
    <property type="match status" value="1"/>
</dbReference>
<protein>
    <recommendedName>
        <fullName evidence="4">Porin</fullName>
    </recommendedName>
</protein>
<dbReference type="RefSeq" id="WP_140881275.1">
    <property type="nucleotide sequence ID" value="NZ_RCZP01000002.1"/>
</dbReference>
<sequence>MSSRHRFALTLALALSSAVPAARAEEADGVRWNGAVPTLRLAEGGFTLRPTLRLDADAGSFFGQEEPGGYRSGVNIRRGRLGARGTILRDFSYTFTWEFGGSTPNDYGNLFEAQIAYAGIEGATIRAGAFTLQHLPDFAGPSFDLPFLERALISNVAGSLASGTSRAAIGVEGNGAVGGAGARWNASAYATGGVASTPDDERQRGFAGRAVLLAVDRPGVQLQFGLDGAVQLHPGTSPGPESVRLRDYPELRVDSRRFLDSASIRAGSAWAAGPEASARLGPVTLEGVWQRVAVDAASGPDPRFEGWYVQALVPLVGAPRERSAESGTWKRPAPRGEGGFPGALELGARYSTVDLRQGAQGSRQSILTAVLNWYPTERLRLAAQYENGRTAVAGGGPDQDFQAVGLRAAFNL</sequence>
<organism evidence="2 3">
    <name type="scientific">Muricoccus nepalensis</name>
    <dbReference type="NCBI Taxonomy" id="1854500"/>
    <lineage>
        <taxon>Bacteria</taxon>
        <taxon>Pseudomonadati</taxon>
        <taxon>Pseudomonadota</taxon>
        <taxon>Alphaproteobacteria</taxon>
        <taxon>Acetobacterales</taxon>
        <taxon>Roseomonadaceae</taxon>
        <taxon>Muricoccus</taxon>
    </lineage>
</organism>
<dbReference type="Gene3D" id="2.40.160.10">
    <property type="entry name" value="Porin"/>
    <property type="match status" value="1"/>
</dbReference>
<accession>A0A502GEL8</accession>
<evidence type="ECO:0000313" key="3">
    <source>
        <dbReference type="Proteomes" id="UP000317078"/>
    </source>
</evidence>
<evidence type="ECO:0000313" key="2">
    <source>
        <dbReference type="EMBL" id="TPG60345.1"/>
    </source>
</evidence>
<name>A0A502GEL8_9PROT</name>
<evidence type="ECO:0000256" key="1">
    <source>
        <dbReference type="SAM" id="SignalP"/>
    </source>
</evidence>
<feature type="signal peptide" evidence="1">
    <location>
        <begin position="1"/>
        <end position="24"/>
    </location>
</feature>
<gene>
    <name evidence="2" type="ORF">EAH89_02895</name>
</gene>
<reference evidence="2 3" key="1">
    <citation type="journal article" date="2019" name="Environ. Microbiol.">
        <title>Species interactions and distinct microbial communities in high Arctic permafrost affected cryosols are associated with the CH4 and CO2 gas fluxes.</title>
        <authorList>
            <person name="Altshuler I."/>
            <person name="Hamel J."/>
            <person name="Turney S."/>
            <person name="Magnuson E."/>
            <person name="Levesque R."/>
            <person name="Greer C."/>
            <person name="Whyte L.G."/>
        </authorList>
    </citation>
    <scope>NUCLEOTIDE SEQUENCE [LARGE SCALE GENOMIC DNA]</scope>
    <source>
        <strain evidence="2 3">S9.3B</strain>
    </source>
</reference>
<dbReference type="AlphaFoldDB" id="A0A502GEL8"/>
<keyword evidence="3" id="KW-1185">Reference proteome</keyword>
<keyword evidence="1" id="KW-0732">Signal</keyword>
<dbReference type="OrthoDB" id="7217987at2"/>
<proteinExistence type="predicted"/>
<evidence type="ECO:0008006" key="4">
    <source>
        <dbReference type="Google" id="ProtNLM"/>
    </source>
</evidence>
<feature type="chain" id="PRO_5021437406" description="Porin" evidence="1">
    <location>
        <begin position="25"/>
        <end position="412"/>
    </location>
</feature>
<comment type="caution">
    <text evidence="2">The sequence shown here is derived from an EMBL/GenBank/DDBJ whole genome shotgun (WGS) entry which is preliminary data.</text>
</comment>
<dbReference type="InterPro" id="IPR023614">
    <property type="entry name" value="Porin_dom_sf"/>
</dbReference>